<evidence type="ECO:0000313" key="1">
    <source>
        <dbReference type="EMBL" id="KKN26323.1"/>
    </source>
</evidence>
<organism evidence="1">
    <name type="scientific">marine sediment metagenome</name>
    <dbReference type="NCBI Taxonomy" id="412755"/>
    <lineage>
        <taxon>unclassified sequences</taxon>
        <taxon>metagenomes</taxon>
        <taxon>ecological metagenomes</taxon>
    </lineage>
</organism>
<comment type="caution">
    <text evidence="1">The sequence shown here is derived from an EMBL/GenBank/DDBJ whole genome shotgun (WGS) entry which is preliminary data.</text>
</comment>
<dbReference type="AlphaFoldDB" id="A0A0F9SAE4"/>
<dbReference type="EMBL" id="LAZR01002728">
    <property type="protein sequence ID" value="KKN26323.1"/>
    <property type="molecule type" value="Genomic_DNA"/>
</dbReference>
<protein>
    <submittedName>
        <fullName evidence="1">Uncharacterized protein</fullName>
    </submittedName>
</protein>
<gene>
    <name evidence="1" type="ORF">LCGC14_0875740</name>
</gene>
<proteinExistence type="predicted"/>
<reference evidence="1" key="1">
    <citation type="journal article" date="2015" name="Nature">
        <title>Complex archaea that bridge the gap between prokaryotes and eukaryotes.</title>
        <authorList>
            <person name="Spang A."/>
            <person name="Saw J.H."/>
            <person name="Jorgensen S.L."/>
            <person name="Zaremba-Niedzwiedzka K."/>
            <person name="Martijn J."/>
            <person name="Lind A.E."/>
            <person name="van Eijk R."/>
            <person name="Schleper C."/>
            <person name="Guy L."/>
            <person name="Ettema T.J."/>
        </authorList>
    </citation>
    <scope>NUCLEOTIDE SEQUENCE</scope>
</reference>
<sequence>MLLKCFEINDCITLRLVQDRSNGPAKTVIFFNDTRFRQYKRLLLDIPDSKFSDFDNIDSIDDVILNNHLQQNYVNEADISPEDEFWAHCSVRHEAVLLNAET</sequence>
<accession>A0A0F9SAE4</accession>
<name>A0A0F9SAE4_9ZZZZ</name>